<feature type="transmembrane region" description="Helical" evidence="13">
    <location>
        <begin position="135"/>
        <end position="157"/>
    </location>
</feature>
<evidence type="ECO:0000256" key="7">
    <source>
        <dbReference type="ARBA" id="ARBA00023136"/>
    </source>
</evidence>
<keyword evidence="10" id="KW-0807">Transducer</keyword>
<dbReference type="Proteomes" id="UP000694546">
    <property type="component" value="Chromosome 17"/>
</dbReference>
<dbReference type="Gene3D" id="1.20.1070.10">
    <property type="entry name" value="Rhodopsin 7-helix transmembrane proteins"/>
    <property type="match status" value="1"/>
</dbReference>
<comment type="similarity">
    <text evidence="11">Belongs to the chemokine-like receptor (CMKLR) family.</text>
</comment>
<dbReference type="GO" id="GO:0005886">
    <property type="term" value="C:plasma membrane"/>
    <property type="evidence" value="ECO:0007669"/>
    <property type="project" value="UniProtKB-SubCell"/>
</dbReference>
<dbReference type="InterPro" id="IPR017452">
    <property type="entry name" value="GPCR_Rhodpsn_7TM"/>
</dbReference>
<feature type="compositionally biased region" description="Polar residues" evidence="12">
    <location>
        <begin position="359"/>
        <end position="380"/>
    </location>
</feature>
<keyword evidence="6" id="KW-0297">G-protein coupled receptor</keyword>
<name>A0A8C5AUQ8_GADMO</name>
<feature type="compositionally biased region" description="Basic and acidic residues" evidence="12">
    <location>
        <begin position="328"/>
        <end position="339"/>
    </location>
</feature>
<evidence type="ECO:0000256" key="4">
    <source>
        <dbReference type="ARBA" id="ARBA00022692"/>
    </source>
</evidence>
<evidence type="ECO:0000256" key="13">
    <source>
        <dbReference type="SAM" id="Phobius"/>
    </source>
</evidence>
<dbReference type="GO" id="GO:1905523">
    <property type="term" value="P:positive regulation of macrophage migration"/>
    <property type="evidence" value="ECO:0007669"/>
    <property type="project" value="Ensembl"/>
</dbReference>
<dbReference type="InterPro" id="IPR003981">
    <property type="entry name" value="Leukotriene_B4_rcpt"/>
</dbReference>
<feature type="region of interest" description="Disordered" evidence="12">
    <location>
        <begin position="321"/>
        <end position="380"/>
    </location>
</feature>
<dbReference type="OMA" id="HVVLQYM"/>
<evidence type="ECO:0000313" key="15">
    <source>
        <dbReference type="Ensembl" id="ENSGMOP00000036597.1"/>
    </source>
</evidence>
<dbReference type="AlphaFoldDB" id="A0A8C5AUQ8"/>
<evidence type="ECO:0000256" key="10">
    <source>
        <dbReference type="ARBA" id="ARBA00023224"/>
    </source>
</evidence>
<evidence type="ECO:0000256" key="2">
    <source>
        <dbReference type="ARBA" id="ARBA00022475"/>
    </source>
</evidence>
<evidence type="ECO:0000256" key="9">
    <source>
        <dbReference type="ARBA" id="ARBA00023180"/>
    </source>
</evidence>
<feature type="transmembrane region" description="Helical" evidence="13">
    <location>
        <begin position="94"/>
        <end position="115"/>
    </location>
</feature>
<reference evidence="15" key="1">
    <citation type="submission" date="2025-08" db="UniProtKB">
        <authorList>
            <consortium name="Ensembl"/>
        </authorList>
    </citation>
    <scope>IDENTIFICATION</scope>
</reference>
<sequence>MAFSTPVGPTYNIVGNGVATAIGAIILTLVFLLGVPGNLFIIWSILARARKQSVTTLLILNLAYADGSLMALTPFFIVYLVQRTWVFGNALCKILFYLCLANMYASILLITLMSLHRVVAIVWPQRVRASVGRRVALWALVGVWVLVMVASVPAVVFRKLKLYDAGMLTGKGRMVCDSFHQRQSEVVLQYTMELVLGFIIPYPVIVISYVCILRRIRQTKFRRRVRSEKLILAIVVTFCVFWLPYHLVNLVQVGGGEPSVSGSRLDAIWQPARAITSALAFISSCANPVLYVFAGKSFIRRDGLAFMARLFEGTALDSGVSRKSRQHSRQDSRERDGKESANCLGLQGRDGDGEDSSYAAHSSSNQLSNSVHKNGKPGQS</sequence>
<evidence type="ECO:0000256" key="5">
    <source>
        <dbReference type="ARBA" id="ARBA00022989"/>
    </source>
</evidence>
<feature type="transmembrane region" description="Helical" evidence="13">
    <location>
        <begin position="20"/>
        <end position="46"/>
    </location>
</feature>
<evidence type="ECO:0000313" key="16">
    <source>
        <dbReference type="Proteomes" id="UP000694546"/>
    </source>
</evidence>
<feature type="transmembrane region" description="Helical" evidence="13">
    <location>
        <begin position="58"/>
        <end position="82"/>
    </location>
</feature>
<evidence type="ECO:0000256" key="1">
    <source>
        <dbReference type="ARBA" id="ARBA00004651"/>
    </source>
</evidence>
<keyword evidence="8" id="KW-0675">Receptor</keyword>
<keyword evidence="4 13" id="KW-0812">Transmembrane</keyword>
<keyword evidence="7 13" id="KW-0472">Membrane</keyword>
<dbReference type="Ensembl" id="ENSGMOT00000038503.1">
    <property type="protein sequence ID" value="ENSGMOP00000036597.1"/>
    <property type="gene ID" value="ENSGMOG00000018232.2"/>
</dbReference>
<dbReference type="GO" id="GO:0004875">
    <property type="term" value="F:complement receptor activity"/>
    <property type="evidence" value="ECO:0007669"/>
    <property type="project" value="TreeGrafter"/>
</dbReference>
<dbReference type="GO" id="GO:0007204">
    <property type="term" value="P:positive regulation of cytosolic calcium ion concentration"/>
    <property type="evidence" value="ECO:0007669"/>
    <property type="project" value="TreeGrafter"/>
</dbReference>
<feature type="domain" description="G-protein coupled receptors family 1 profile" evidence="14">
    <location>
        <begin position="37"/>
        <end position="291"/>
    </location>
</feature>
<dbReference type="GO" id="GO:0006954">
    <property type="term" value="P:inflammatory response"/>
    <property type="evidence" value="ECO:0007669"/>
    <property type="project" value="TreeGrafter"/>
</dbReference>
<dbReference type="PANTHER" id="PTHR24225:SF72">
    <property type="entry name" value="G-PROTEIN COUPLED RECEPTORS FAMILY 1 PROFILE DOMAIN-CONTAINING PROTEIN-RELATED"/>
    <property type="match status" value="1"/>
</dbReference>
<dbReference type="GeneTree" id="ENSGT00950000182966"/>
<dbReference type="PRINTS" id="PR00237">
    <property type="entry name" value="GPCRRHODOPSN"/>
</dbReference>
<protein>
    <submittedName>
        <fullName evidence="15">Leukotriene B4 receptor 2a</fullName>
    </submittedName>
</protein>
<keyword evidence="9" id="KW-0325">Glycoprotein</keyword>
<keyword evidence="3" id="KW-0597">Phosphoprotein</keyword>
<keyword evidence="5 13" id="KW-1133">Transmembrane helix</keyword>
<accession>A0A8C5AUQ8</accession>
<evidence type="ECO:0000259" key="14">
    <source>
        <dbReference type="PROSITE" id="PS50262"/>
    </source>
</evidence>
<proteinExistence type="inferred from homology"/>
<evidence type="ECO:0000256" key="6">
    <source>
        <dbReference type="ARBA" id="ARBA00023040"/>
    </source>
</evidence>
<dbReference type="Pfam" id="PF00001">
    <property type="entry name" value="7tm_1"/>
    <property type="match status" value="1"/>
</dbReference>
<dbReference type="SUPFAM" id="SSF81321">
    <property type="entry name" value="Family A G protein-coupled receptor-like"/>
    <property type="match status" value="1"/>
</dbReference>
<dbReference type="InterPro" id="IPR000826">
    <property type="entry name" value="Formyl_rcpt-rel"/>
</dbReference>
<dbReference type="InterPro" id="IPR000276">
    <property type="entry name" value="GPCR_Rhodpsn"/>
</dbReference>
<dbReference type="GO" id="GO:0007200">
    <property type="term" value="P:phospholipase C-activating G protein-coupled receptor signaling pathway"/>
    <property type="evidence" value="ECO:0007669"/>
    <property type="project" value="TreeGrafter"/>
</dbReference>
<organism evidence="15 16">
    <name type="scientific">Gadus morhua</name>
    <name type="common">Atlantic cod</name>
    <dbReference type="NCBI Taxonomy" id="8049"/>
    <lineage>
        <taxon>Eukaryota</taxon>
        <taxon>Metazoa</taxon>
        <taxon>Chordata</taxon>
        <taxon>Craniata</taxon>
        <taxon>Vertebrata</taxon>
        <taxon>Euteleostomi</taxon>
        <taxon>Actinopterygii</taxon>
        <taxon>Neopterygii</taxon>
        <taxon>Teleostei</taxon>
        <taxon>Neoteleostei</taxon>
        <taxon>Acanthomorphata</taxon>
        <taxon>Zeiogadaria</taxon>
        <taxon>Gadariae</taxon>
        <taxon>Gadiformes</taxon>
        <taxon>Gadoidei</taxon>
        <taxon>Gadidae</taxon>
        <taxon>Gadus</taxon>
    </lineage>
</organism>
<evidence type="ECO:0000256" key="11">
    <source>
        <dbReference type="ARBA" id="ARBA00025736"/>
    </source>
</evidence>
<dbReference type="PROSITE" id="PS50262">
    <property type="entry name" value="G_PROTEIN_RECEP_F1_2"/>
    <property type="match status" value="1"/>
</dbReference>
<keyword evidence="2" id="KW-1003">Cell membrane</keyword>
<dbReference type="GO" id="GO:0004974">
    <property type="term" value="F:leukotriene receptor activity"/>
    <property type="evidence" value="ECO:0007669"/>
    <property type="project" value="InterPro"/>
</dbReference>
<dbReference type="PRINTS" id="PR01476">
    <property type="entry name" value="LTBRECEPTOR"/>
</dbReference>
<comment type="subcellular location">
    <subcellularLocation>
        <location evidence="1">Cell membrane</location>
        <topology evidence="1">Multi-pass membrane protein</topology>
    </subcellularLocation>
</comment>
<feature type="transmembrane region" description="Helical" evidence="13">
    <location>
        <begin position="268"/>
        <end position="294"/>
    </location>
</feature>
<keyword evidence="16" id="KW-1185">Reference proteome</keyword>
<dbReference type="PANTHER" id="PTHR24225">
    <property type="entry name" value="CHEMOTACTIC RECEPTOR"/>
    <property type="match status" value="1"/>
</dbReference>
<reference evidence="15" key="2">
    <citation type="submission" date="2025-09" db="UniProtKB">
        <authorList>
            <consortium name="Ensembl"/>
        </authorList>
    </citation>
    <scope>IDENTIFICATION</scope>
</reference>
<feature type="transmembrane region" description="Helical" evidence="13">
    <location>
        <begin position="230"/>
        <end position="248"/>
    </location>
</feature>
<feature type="transmembrane region" description="Helical" evidence="13">
    <location>
        <begin position="187"/>
        <end position="210"/>
    </location>
</feature>
<evidence type="ECO:0000256" key="8">
    <source>
        <dbReference type="ARBA" id="ARBA00023170"/>
    </source>
</evidence>
<evidence type="ECO:0000256" key="3">
    <source>
        <dbReference type="ARBA" id="ARBA00022553"/>
    </source>
</evidence>
<evidence type="ECO:0000256" key="12">
    <source>
        <dbReference type="SAM" id="MobiDB-lite"/>
    </source>
</evidence>
<dbReference type="GO" id="GO:0009986">
    <property type="term" value="C:cell surface"/>
    <property type="evidence" value="ECO:0007669"/>
    <property type="project" value="Ensembl"/>
</dbReference>